<gene>
    <name evidence="1" type="ORF">IAA31_00210</name>
</gene>
<dbReference type="AlphaFoldDB" id="A0A9E2NR73"/>
<name>A0A9E2NR73_9GAMM</name>
<evidence type="ECO:0008006" key="3">
    <source>
        <dbReference type="Google" id="ProtNLM"/>
    </source>
</evidence>
<dbReference type="Proteomes" id="UP000824150">
    <property type="component" value="Unassembled WGS sequence"/>
</dbReference>
<accession>A0A9E2NR73</accession>
<reference evidence="1" key="2">
    <citation type="submission" date="2021-04" db="EMBL/GenBank/DDBJ databases">
        <authorList>
            <person name="Gilroy R."/>
        </authorList>
    </citation>
    <scope>NUCLEOTIDE SEQUENCE</scope>
    <source>
        <strain evidence="1">687</strain>
    </source>
</reference>
<reference evidence="1" key="1">
    <citation type="journal article" date="2021" name="PeerJ">
        <title>Extensive microbial diversity within the chicken gut microbiome revealed by metagenomics and culture.</title>
        <authorList>
            <person name="Gilroy R."/>
            <person name="Ravi A."/>
            <person name="Getino M."/>
            <person name="Pursley I."/>
            <person name="Horton D.L."/>
            <person name="Alikhan N.F."/>
            <person name="Baker D."/>
            <person name="Gharbi K."/>
            <person name="Hall N."/>
            <person name="Watson M."/>
            <person name="Adriaenssens E.M."/>
            <person name="Foster-Nyarko E."/>
            <person name="Jarju S."/>
            <person name="Secka A."/>
            <person name="Antonio M."/>
            <person name="Oren A."/>
            <person name="Chaudhuri R.R."/>
            <person name="La Ragione R."/>
            <person name="Hildebrand F."/>
            <person name="Pallen M.J."/>
        </authorList>
    </citation>
    <scope>NUCLEOTIDE SEQUENCE</scope>
    <source>
        <strain evidence="1">687</strain>
    </source>
</reference>
<evidence type="ECO:0000313" key="1">
    <source>
        <dbReference type="EMBL" id="MBU3825906.1"/>
    </source>
</evidence>
<comment type="caution">
    <text evidence="1">The sequence shown here is derived from an EMBL/GenBank/DDBJ whole genome shotgun (WGS) entry which is preliminary data.</text>
</comment>
<sequence>MRKENKLLLVVVEGINDQIALLPLNKFYTPHNFEIIFTRGDITSAKTSTRQNIKSCLQSHIKNFLNKNKLHKQDILKVFFITDTDGTFIPDANIEAQSSCNKFKYLDDKIICKDVEQAKKRNKRKKDNILELLKTKEIYGISLEIFFMSCNLDHVITGEANCSVDQKSQNAEEFSAKYATGTGNEVELRQKFENFFLDRLTEKNVPEDYFGSWKHIQLDVNSLQRCSNFYLALKEIDELC</sequence>
<protein>
    <recommendedName>
        <fullName evidence="3">DUF4276 family protein</fullName>
    </recommendedName>
</protein>
<organism evidence="1 2">
    <name type="scientific">Candidatus Anaerobiospirillum merdipullorum</name>
    <dbReference type="NCBI Taxonomy" id="2838450"/>
    <lineage>
        <taxon>Bacteria</taxon>
        <taxon>Pseudomonadati</taxon>
        <taxon>Pseudomonadota</taxon>
        <taxon>Gammaproteobacteria</taxon>
        <taxon>Aeromonadales</taxon>
        <taxon>Succinivibrionaceae</taxon>
        <taxon>Anaerobiospirillum</taxon>
    </lineage>
</organism>
<dbReference type="EMBL" id="JAHLFG010000001">
    <property type="protein sequence ID" value="MBU3825906.1"/>
    <property type="molecule type" value="Genomic_DNA"/>
</dbReference>
<evidence type="ECO:0000313" key="2">
    <source>
        <dbReference type="Proteomes" id="UP000824150"/>
    </source>
</evidence>
<proteinExistence type="predicted"/>